<organism evidence="1 2">
    <name type="scientific">Candidatus Woesebacteria bacterium GW2011_GWD1_38_10</name>
    <dbReference type="NCBI Taxonomy" id="1618592"/>
    <lineage>
        <taxon>Bacteria</taxon>
        <taxon>Candidatus Woeseibacteriota</taxon>
    </lineage>
</organism>
<reference evidence="1 2" key="1">
    <citation type="journal article" date="2015" name="Nature">
        <title>rRNA introns, odd ribosomes, and small enigmatic genomes across a large radiation of phyla.</title>
        <authorList>
            <person name="Brown C.T."/>
            <person name="Hug L.A."/>
            <person name="Thomas B.C."/>
            <person name="Sharon I."/>
            <person name="Castelle C.J."/>
            <person name="Singh A."/>
            <person name="Wilkins M.J."/>
            <person name="Williams K.H."/>
            <person name="Banfield J.F."/>
        </authorList>
    </citation>
    <scope>NUCLEOTIDE SEQUENCE [LARGE SCALE GENOMIC DNA]</scope>
</reference>
<evidence type="ECO:0000313" key="2">
    <source>
        <dbReference type="Proteomes" id="UP000034366"/>
    </source>
</evidence>
<name>A0A0G0IHR6_9BACT</name>
<accession>A0A0G0IHR6</accession>
<sequence length="160" mass="18657">MERIKENKLNPAGYFVNALRFEIQMTDACRRKNDRWSMTLPEKISLLAQSLKPAKAKELIRNYSPFNWGRHILTLTFPKAENPEEYHSRNGVVCINESPVQMLGWDDLKRLTEEGIEKGLDKDYIDRGFEIEAERRGIDLEWSFFDTPPPRKVDSNILTG</sequence>
<dbReference type="AlphaFoldDB" id="A0A0G0IHR6"/>
<protein>
    <submittedName>
        <fullName evidence="1">Uncharacterized protein</fullName>
    </submittedName>
</protein>
<proteinExistence type="predicted"/>
<gene>
    <name evidence="1" type="ORF">US67_C0004G0014</name>
</gene>
<dbReference type="EMBL" id="LBTW01000004">
    <property type="protein sequence ID" value="KKQ50570.1"/>
    <property type="molecule type" value="Genomic_DNA"/>
</dbReference>
<evidence type="ECO:0000313" key="1">
    <source>
        <dbReference type="EMBL" id="KKQ50570.1"/>
    </source>
</evidence>
<comment type="caution">
    <text evidence="1">The sequence shown here is derived from an EMBL/GenBank/DDBJ whole genome shotgun (WGS) entry which is preliminary data.</text>
</comment>
<dbReference type="Proteomes" id="UP000034366">
    <property type="component" value="Unassembled WGS sequence"/>
</dbReference>